<sequence>MASSSGVQRSMDDFLINPTAVNIMDQYGDEASTAVAVTPPRELYAFENGSKEDETKVDFKRFRDEPVYSRGYTSEEELASPVENDDFSLGSFDSDVESIISDDGSLHIQTAGQQLCSRAQAVHVVSAGKAKVVSMPKMIDSPRTPYSMASPTTSIRPPTTPNTTPTPAEEVAASPSSPSRSSEEEWPISPTPFIRAGRPEQARTIRRRPNLSPLQMVGRSESPQELNRVPKCQASTRTVNFIEDGPRTALPALAPAPAPAPHAPGLSHTPSKRRVYKLPSAFSLRALGKTLKRYSVESDGNGSQSSFSPPQSTRRLQKDPPISTCTPSKPLPKMIPRGANERAPPIVLPTCPYDAADGDASDEELQQQARGRNVSTAPQSPEVGKELGVARRKSLPAYVSAQVIHDFVGDDGVWYGLWYMVDLRGELADEEWLTSATIAFKAHRYDEYELYE</sequence>
<evidence type="ECO:0000313" key="2">
    <source>
        <dbReference type="EMBL" id="KAK5166512.1"/>
    </source>
</evidence>
<proteinExistence type="predicted"/>
<name>A0AAV9P1Q0_9PEZI</name>
<dbReference type="EMBL" id="JAVRRT010000013">
    <property type="protein sequence ID" value="KAK5166512.1"/>
    <property type="molecule type" value="Genomic_DNA"/>
</dbReference>
<feature type="compositionally biased region" description="Low complexity" evidence="1">
    <location>
        <begin position="149"/>
        <end position="180"/>
    </location>
</feature>
<reference evidence="2 3" key="1">
    <citation type="submission" date="2023-08" db="EMBL/GenBank/DDBJ databases">
        <title>Black Yeasts Isolated from many extreme environments.</title>
        <authorList>
            <person name="Coleine C."/>
            <person name="Stajich J.E."/>
            <person name="Selbmann L."/>
        </authorList>
    </citation>
    <scope>NUCLEOTIDE SEQUENCE [LARGE SCALE GENOMIC DNA]</scope>
    <source>
        <strain evidence="2 3">CCFEE 5935</strain>
    </source>
</reference>
<gene>
    <name evidence="2" type="ORF">LTR77_008055</name>
</gene>
<dbReference type="GeneID" id="89929389"/>
<feature type="region of interest" description="Disordered" evidence="1">
    <location>
        <begin position="139"/>
        <end position="202"/>
    </location>
</feature>
<protein>
    <submittedName>
        <fullName evidence="2">Uncharacterized protein</fullName>
    </submittedName>
</protein>
<keyword evidence="3" id="KW-1185">Reference proteome</keyword>
<feature type="region of interest" description="Disordered" evidence="1">
    <location>
        <begin position="252"/>
        <end position="272"/>
    </location>
</feature>
<feature type="region of interest" description="Disordered" evidence="1">
    <location>
        <begin position="295"/>
        <end position="383"/>
    </location>
</feature>
<feature type="compositionally biased region" description="Polar residues" evidence="1">
    <location>
        <begin position="298"/>
        <end position="314"/>
    </location>
</feature>
<feature type="compositionally biased region" description="Acidic residues" evidence="1">
    <location>
        <begin position="356"/>
        <end position="365"/>
    </location>
</feature>
<dbReference type="RefSeq" id="XP_064656394.1">
    <property type="nucleotide sequence ID" value="XM_064805289.1"/>
</dbReference>
<dbReference type="Proteomes" id="UP001337655">
    <property type="component" value="Unassembled WGS sequence"/>
</dbReference>
<comment type="caution">
    <text evidence="2">The sequence shown here is derived from an EMBL/GenBank/DDBJ whole genome shotgun (WGS) entry which is preliminary data.</text>
</comment>
<dbReference type="AlphaFoldDB" id="A0AAV9P1Q0"/>
<evidence type="ECO:0000256" key="1">
    <source>
        <dbReference type="SAM" id="MobiDB-lite"/>
    </source>
</evidence>
<accession>A0AAV9P1Q0</accession>
<evidence type="ECO:0000313" key="3">
    <source>
        <dbReference type="Proteomes" id="UP001337655"/>
    </source>
</evidence>
<feature type="compositionally biased region" description="Polar residues" evidence="1">
    <location>
        <begin position="366"/>
        <end position="379"/>
    </location>
</feature>
<organism evidence="2 3">
    <name type="scientific">Saxophila tyrrhenica</name>
    <dbReference type="NCBI Taxonomy" id="1690608"/>
    <lineage>
        <taxon>Eukaryota</taxon>
        <taxon>Fungi</taxon>
        <taxon>Dikarya</taxon>
        <taxon>Ascomycota</taxon>
        <taxon>Pezizomycotina</taxon>
        <taxon>Dothideomycetes</taxon>
        <taxon>Dothideomycetidae</taxon>
        <taxon>Mycosphaerellales</taxon>
        <taxon>Extremaceae</taxon>
        <taxon>Saxophila</taxon>
    </lineage>
</organism>